<comment type="catalytic activity">
    <reaction evidence="6">
        <text>3-phenylpyruvate = enol-phenylpyruvate</text>
        <dbReference type="Rhea" id="RHEA:17097"/>
        <dbReference type="ChEBI" id="CHEBI:16815"/>
        <dbReference type="ChEBI" id="CHEBI:18005"/>
        <dbReference type="EC" id="5.3.2.1"/>
    </reaction>
</comment>
<name>A0A0C9Y210_9AGAM</name>
<evidence type="ECO:0000256" key="2">
    <source>
        <dbReference type="ARBA" id="ARBA00005851"/>
    </source>
</evidence>
<comment type="subcellular location">
    <subcellularLocation>
        <location evidence="1">Secreted</location>
    </subcellularLocation>
</comment>
<evidence type="ECO:0000256" key="10">
    <source>
        <dbReference type="ARBA" id="ARBA00041631"/>
    </source>
</evidence>
<evidence type="ECO:0000256" key="5">
    <source>
        <dbReference type="ARBA" id="ARBA00023235"/>
    </source>
</evidence>
<keyword evidence="14" id="KW-1185">Reference proteome</keyword>
<dbReference type="EMBL" id="KN833797">
    <property type="protein sequence ID" value="KIK18770.1"/>
    <property type="molecule type" value="Genomic_DNA"/>
</dbReference>
<evidence type="ECO:0000256" key="4">
    <source>
        <dbReference type="ARBA" id="ARBA00022525"/>
    </source>
</evidence>
<evidence type="ECO:0000256" key="3">
    <source>
        <dbReference type="ARBA" id="ARBA00022514"/>
    </source>
</evidence>
<dbReference type="GO" id="GO:0004167">
    <property type="term" value="F:dopachrome isomerase activity"/>
    <property type="evidence" value="ECO:0007669"/>
    <property type="project" value="UniProtKB-EC"/>
</dbReference>
<evidence type="ECO:0000313" key="14">
    <source>
        <dbReference type="Proteomes" id="UP000054018"/>
    </source>
</evidence>
<dbReference type="EC" id="5.3.3.12" evidence="8"/>
<proteinExistence type="inferred from homology"/>
<sequence>MPLIWLTTNVKLESDDAFRTFVCDFRRFAAQTIGKDENVFIIDCQYNPFLTCRGGFEPSVLGQIMSLSNTNPENSIIWSKAFSDFFEEKLGVPPERTVLAFLDPGPDYISMKGTTASVIRANAAKQS</sequence>
<dbReference type="PANTHER" id="PTHR11954:SF6">
    <property type="entry name" value="MACROPHAGE MIGRATION INHIBITORY FACTOR"/>
    <property type="match status" value="1"/>
</dbReference>
<keyword evidence="4" id="KW-0964">Secreted</keyword>
<keyword evidence="5" id="KW-0413">Isomerase</keyword>
<evidence type="ECO:0000256" key="7">
    <source>
        <dbReference type="ARBA" id="ARBA00036823"/>
    </source>
</evidence>
<reference evidence="14" key="2">
    <citation type="submission" date="2015-01" db="EMBL/GenBank/DDBJ databases">
        <title>Evolutionary Origins and Diversification of the Mycorrhizal Mutualists.</title>
        <authorList>
            <consortium name="DOE Joint Genome Institute"/>
            <consortium name="Mycorrhizal Genomics Consortium"/>
            <person name="Kohler A."/>
            <person name="Kuo A."/>
            <person name="Nagy L.G."/>
            <person name="Floudas D."/>
            <person name="Copeland A."/>
            <person name="Barry K.W."/>
            <person name="Cichocki N."/>
            <person name="Veneault-Fourrey C."/>
            <person name="LaButti K."/>
            <person name="Lindquist E.A."/>
            <person name="Lipzen A."/>
            <person name="Lundell T."/>
            <person name="Morin E."/>
            <person name="Murat C."/>
            <person name="Riley R."/>
            <person name="Ohm R."/>
            <person name="Sun H."/>
            <person name="Tunlid A."/>
            <person name="Henrissat B."/>
            <person name="Grigoriev I.V."/>
            <person name="Hibbett D.S."/>
            <person name="Martin F."/>
        </authorList>
    </citation>
    <scope>NUCLEOTIDE SEQUENCE [LARGE SCALE GENOMIC DNA]</scope>
    <source>
        <strain evidence="14">441</strain>
    </source>
</reference>
<dbReference type="InterPro" id="IPR014347">
    <property type="entry name" value="Tautomerase/MIF_sf"/>
</dbReference>
<comment type="catalytic activity">
    <reaction evidence="7">
        <text>L-dopachrome = 5,6-dihydroxyindole-2-carboxylate</text>
        <dbReference type="Rhea" id="RHEA:13041"/>
        <dbReference type="ChEBI" id="CHEBI:16875"/>
        <dbReference type="ChEBI" id="CHEBI:57509"/>
        <dbReference type="EC" id="5.3.3.12"/>
    </reaction>
</comment>
<dbReference type="Gene3D" id="3.30.429.10">
    <property type="entry name" value="Macrophage Migration Inhibitory Factor"/>
    <property type="match status" value="1"/>
</dbReference>
<gene>
    <name evidence="13" type="ORF">PISMIDRAFT_177889</name>
</gene>
<evidence type="ECO:0000256" key="8">
    <source>
        <dbReference type="ARBA" id="ARBA00038932"/>
    </source>
</evidence>
<dbReference type="STRING" id="765257.A0A0C9Y210"/>
<evidence type="ECO:0000256" key="11">
    <source>
        <dbReference type="ARBA" id="ARBA00041912"/>
    </source>
</evidence>
<dbReference type="OrthoDB" id="255819at2759"/>
<dbReference type="EC" id="5.3.2.1" evidence="9"/>
<protein>
    <recommendedName>
        <fullName evidence="12">L-dopachrome isomerase</fullName>
        <ecNumber evidence="9">5.3.2.1</ecNumber>
        <ecNumber evidence="8">5.3.3.12</ecNumber>
    </recommendedName>
    <alternativeName>
        <fullName evidence="10">L-dopachrome tautomerase</fullName>
    </alternativeName>
    <alternativeName>
        <fullName evidence="11">Phenylpyruvate tautomerase</fullName>
    </alternativeName>
</protein>
<dbReference type="GO" id="GO:0005615">
    <property type="term" value="C:extracellular space"/>
    <property type="evidence" value="ECO:0007669"/>
    <property type="project" value="UniProtKB-KW"/>
</dbReference>
<dbReference type="GO" id="GO:0050178">
    <property type="term" value="F:phenylpyruvate tautomerase activity"/>
    <property type="evidence" value="ECO:0007669"/>
    <property type="project" value="UniProtKB-EC"/>
</dbReference>
<dbReference type="AlphaFoldDB" id="A0A0C9Y210"/>
<dbReference type="InterPro" id="IPR001398">
    <property type="entry name" value="Macrophage_inhib_fac"/>
</dbReference>
<comment type="similarity">
    <text evidence="2">Belongs to the MIF family.</text>
</comment>
<dbReference type="Proteomes" id="UP000054018">
    <property type="component" value="Unassembled WGS sequence"/>
</dbReference>
<dbReference type="Pfam" id="PF01187">
    <property type="entry name" value="MIF"/>
    <property type="match status" value="1"/>
</dbReference>
<accession>A0A0C9Y210</accession>
<evidence type="ECO:0000256" key="9">
    <source>
        <dbReference type="ARBA" id="ARBA00039086"/>
    </source>
</evidence>
<reference evidence="13 14" key="1">
    <citation type="submission" date="2014-04" db="EMBL/GenBank/DDBJ databases">
        <authorList>
            <consortium name="DOE Joint Genome Institute"/>
            <person name="Kuo A."/>
            <person name="Kohler A."/>
            <person name="Costa M.D."/>
            <person name="Nagy L.G."/>
            <person name="Floudas D."/>
            <person name="Copeland A."/>
            <person name="Barry K.W."/>
            <person name="Cichocki N."/>
            <person name="Veneault-Fourrey C."/>
            <person name="LaButti K."/>
            <person name="Lindquist E.A."/>
            <person name="Lipzen A."/>
            <person name="Lundell T."/>
            <person name="Morin E."/>
            <person name="Murat C."/>
            <person name="Sun H."/>
            <person name="Tunlid A."/>
            <person name="Henrissat B."/>
            <person name="Grigoriev I.V."/>
            <person name="Hibbett D.S."/>
            <person name="Martin F."/>
            <person name="Nordberg H.P."/>
            <person name="Cantor M.N."/>
            <person name="Hua S.X."/>
        </authorList>
    </citation>
    <scope>NUCLEOTIDE SEQUENCE [LARGE SCALE GENOMIC DNA]</scope>
    <source>
        <strain evidence="13 14">441</strain>
    </source>
</reference>
<organism evidence="13 14">
    <name type="scientific">Pisolithus microcarpus 441</name>
    <dbReference type="NCBI Taxonomy" id="765257"/>
    <lineage>
        <taxon>Eukaryota</taxon>
        <taxon>Fungi</taxon>
        <taxon>Dikarya</taxon>
        <taxon>Basidiomycota</taxon>
        <taxon>Agaricomycotina</taxon>
        <taxon>Agaricomycetes</taxon>
        <taxon>Agaricomycetidae</taxon>
        <taxon>Boletales</taxon>
        <taxon>Sclerodermatineae</taxon>
        <taxon>Pisolithaceae</taxon>
        <taxon>Pisolithus</taxon>
    </lineage>
</organism>
<keyword evidence="3" id="KW-0202">Cytokine</keyword>
<dbReference type="PANTHER" id="PTHR11954">
    <property type="entry name" value="D-DOPACHROME DECARBOXYLASE"/>
    <property type="match status" value="1"/>
</dbReference>
<evidence type="ECO:0000256" key="12">
    <source>
        <dbReference type="ARBA" id="ARBA00042730"/>
    </source>
</evidence>
<dbReference type="SUPFAM" id="SSF55331">
    <property type="entry name" value="Tautomerase/MIF"/>
    <property type="match status" value="1"/>
</dbReference>
<dbReference type="HOGENOM" id="CLU_129906_1_0_1"/>
<evidence type="ECO:0000256" key="1">
    <source>
        <dbReference type="ARBA" id="ARBA00004613"/>
    </source>
</evidence>
<evidence type="ECO:0000313" key="13">
    <source>
        <dbReference type="EMBL" id="KIK18770.1"/>
    </source>
</evidence>
<evidence type="ECO:0000256" key="6">
    <source>
        <dbReference type="ARBA" id="ARBA00036735"/>
    </source>
</evidence>